<keyword evidence="6" id="KW-1185">Reference proteome</keyword>
<sequence length="154" mass="14906">MGNNKQTGSVKWFNSTKGFGFITPDDGGTDLFKHRSSIKSDGFMSLAEGETMEFAVETGSDGRTKAVDVTRPDGASVKGGRSGGGGYNGGGGGGYCGGGGGYGGGRRWVQGAGSGCGCYTCGGGGGGGGGGGNCYSCGESGCFARDCPSGGGGR</sequence>
<dbReference type="AlphaFoldDB" id="A0A7N0UDD1"/>
<evidence type="ECO:0000313" key="5">
    <source>
        <dbReference type="EnsemblPlants" id="Kaladp0061s0023.1.v1.1"/>
    </source>
</evidence>
<dbReference type="Gramene" id="Kaladp0061s0023.1.v1.1">
    <property type="protein sequence ID" value="Kaladp0061s0023.1.v1.1"/>
    <property type="gene ID" value="Kaladp0061s0023.v1.1"/>
</dbReference>
<dbReference type="InterPro" id="IPR001878">
    <property type="entry name" value="Znf_CCHC"/>
</dbReference>
<dbReference type="GO" id="GO:0008270">
    <property type="term" value="F:zinc ion binding"/>
    <property type="evidence" value="ECO:0007669"/>
    <property type="project" value="UniProtKB-KW"/>
</dbReference>
<dbReference type="Pfam" id="PF00313">
    <property type="entry name" value="CSD"/>
    <property type="match status" value="1"/>
</dbReference>
<dbReference type="EnsemblPlants" id="Kaladp0061s0023.1.v1.1">
    <property type="protein sequence ID" value="Kaladp0061s0023.1.v1.1"/>
    <property type="gene ID" value="Kaladp0061s0023.v1.1"/>
</dbReference>
<dbReference type="CDD" id="cd04458">
    <property type="entry name" value="CSP_CDS"/>
    <property type="match status" value="1"/>
</dbReference>
<evidence type="ECO:0000256" key="2">
    <source>
        <dbReference type="SAM" id="MobiDB-lite"/>
    </source>
</evidence>
<protein>
    <submittedName>
        <fullName evidence="5">Uncharacterized protein</fullName>
    </submittedName>
</protein>
<dbReference type="PROSITE" id="PS50158">
    <property type="entry name" value="ZF_CCHC"/>
    <property type="match status" value="1"/>
</dbReference>
<proteinExistence type="predicted"/>
<keyword evidence="1" id="KW-0862">Zinc</keyword>
<dbReference type="InterPro" id="IPR012340">
    <property type="entry name" value="NA-bd_OB-fold"/>
</dbReference>
<evidence type="ECO:0000259" key="4">
    <source>
        <dbReference type="PROSITE" id="PS51857"/>
    </source>
</evidence>
<dbReference type="InterPro" id="IPR019844">
    <property type="entry name" value="CSD_CS"/>
</dbReference>
<dbReference type="PROSITE" id="PS51857">
    <property type="entry name" value="CSD_2"/>
    <property type="match status" value="1"/>
</dbReference>
<evidence type="ECO:0000256" key="1">
    <source>
        <dbReference type="PROSITE-ProRule" id="PRU00047"/>
    </source>
</evidence>
<feature type="region of interest" description="Disordered" evidence="2">
    <location>
        <begin position="56"/>
        <end position="83"/>
    </location>
</feature>
<feature type="compositionally biased region" description="Basic and acidic residues" evidence="2">
    <location>
        <begin position="60"/>
        <end position="71"/>
    </location>
</feature>
<dbReference type="PANTHER" id="PTHR46565:SF20">
    <property type="entry name" value="COLD SHOCK DOMAIN-CONTAINING PROTEIN 4"/>
    <property type="match status" value="1"/>
</dbReference>
<dbReference type="PROSITE" id="PS00352">
    <property type="entry name" value="CSD_1"/>
    <property type="match status" value="1"/>
</dbReference>
<evidence type="ECO:0000313" key="6">
    <source>
        <dbReference type="Proteomes" id="UP000594263"/>
    </source>
</evidence>
<keyword evidence="1" id="KW-0863">Zinc-finger</keyword>
<feature type="domain" description="CSD" evidence="4">
    <location>
        <begin position="5"/>
        <end position="71"/>
    </location>
</feature>
<dbReference type="SMART" id="SM00357">
    <property type="entry name" value="CSP"/>
    <property type="match status" value="1"/>
</dbReference>
<dbReference type="InterPro" id="IPR002059">
    <property type="entry name" value="CSP_DNA-bd"/>
</dbReference>
<accession>A0A7N0UDD1</accession>
<dbReference type="Proteomes" id="UP000594263">
    <property type="component" value="Unplaced"/>
</dbReference>
<organism evidence="5 6">
    <name type="scientific">Kalanchoe fedtschenkoi</name>
    <name type="common">Lavender scallops</name>
    <name type="synonym">South American air plant</name>
    <dbReference type="NCBI Taxonomy" id="63787"/>
    <lineage>
        <taxon>Eukaryota</taxon>
        <taxon>Viridiplantae</taxon>
        <taxon>Streptophyta</taxon>
        <taxon>Embryophyta</taxon>
        <taxon>Tracheophyta</taxon>
        <taxon>Spermatophyta</taxon>
        <taxon>Magnoliopsida</taxon>
        <taxon>eudicotyledons</taxon>
        <taxon>Gunneridae</taxon>
        <taxon>Pentapetalae</taxon>
        <taxon>Saxifragales</taxon>
        <taxon>Crassulaceae</taxon>
        <taxon>Kalanchoe</taxon>
    </lineage>
</organism>
<dbReference type="Gene3D" id="2.40.50.140">
    <property type="entry name" value="Nucleic acid-binding proteins"/>
    <property type="match status" value="1"/>
</dbReference>
<reference evidence="5" key="1">
    <citation type="submission" date="2021-01" db="UniProtKB">
        <authorList>
            <consortium name="EnsemblPlants"/>
        </authorList>
    </citation>
    <scope>IDENTIFICATION</scope>
</reference>
<evidence type="ECO:0000259" key="3">
    <source>
        <dbReference type="PROSITE" id="PS50158"/>
    </source>
</evidence>
<dbReference type="OMA" id="GETMEFA"/>
<feature type="domain" description="CCHC-type" evidence="3">
    <location>
        <begin position="134"/>
        <end position="149"/>
    </location>
</feature>
<dbReference type="PANTHER" id="PTHR46565">
    <property type="entry name" value="COLD SHOCK DOMAIN PROTEIN 2"/>
    <property type="match status" value="1"/>
</dbReference>
<dbReference type="SUPFAM" id="SSF50249">
    <property type="entry name" value="Nucleic acid-binding proteins"/>
    <property type="match status" value="1"/>
</dbReference>
<dbReference type="PRINTS" id="PR00050">
    <property type="entry name" value="COLDSHOCK"/>
</dbReference>
<dbReference type="InterPro" id="IPR011129">
    <property type="entry name" value="CSD"/>
</dbReference>
<name>A0A7N0UDD1_KALFE</name>
<keyword evidence="1" id="KW-0479">Metal-binding</keyword>
<dbReference type="GO" id="GO:0003676">
    <property type="term" value="F:nucleic acid binding"/>
    <property type="evidence" value="ECO:0007669"/>
    <property type="project" value="InterPro"/>
</dbReference>